<dbReference type="EMBL" id="JACGXL010000001">
    <property type="protein sequence ID" value="MBA8886869.1"/>
    <property type="molecule type" value="Genomic_DNA"/>
</dbReference>
<dbReference type="PANTHER" id="PTHR10937:SF8">
    <property type="entry name" value="AMINOTRANSFERASE-RELATED"/>
    <property type="match status" value="1"/>
</dbReference>
<dbReference type="Gene3D" id="3.40.50.10490">
    <property type="entry name" value="Glucose-6-phosphate isomerase like protein, domain 1"/>
    <property type="match status" value="2"/>
</dbReference>
<dbReference type="PROSITE" id="PS51464">
    <property type="entry name" value="SIS"/>
    <property type="match status" value="2"/>
</dbReference>
<dbReference type="InterPro" id="IPR035490">
    <property type="entry name" value="GlmS/FrlB_SIS"/>
</dbReference>
<feature type="domain" description="SIS" evidence="2">
    <location>
        <begin position="211"/>
        <end position="339"/>
    </location>
</feature>
<name>A0A839EYW8_9GAMM</name>
<evidence type="ECO:0000313" key="3">
    <source>
        <dbReference type="EMBL" id="MBA8886869.1"/>
    </source>
</evidence>
<dbReference type="Proteomes" id="UP000550401">
    <property type="component" value="Unassembled WGS sequence"/>
</dbReference>
<keyword evidence="4" id="KW-1185">Reference proteome</keyword>
<evidence type="ECO:0000259" key="2">
    <source>
        <dbReference type="PROSITE" id="PS51464"/>
    </source>
</evidence>
<dbReference type="InterPro" id="IPR001347">
    <property type="entry name" value="SIS_dom"/>
</dbReference>
<dbReference type="InterPro" id="IPR046348">
    <property type="entry name" value="SIS_dom_sf"/>
</dbReference>
<dbReference type="EC" id="2.6.1.16" evidence="3"/>
<protein>
    <submittedName>
        <fullName evidence="3">Glucosamine--fructose-6-phosphate aminotransferase (Isomerizing)</fullName>
        <ecNumber evidence="3">2.6.1.16</ecNumber>
    </submittedName>
</protein>
<feature type="domain" description="SIS" evidence="2">
    <location>
        <begin position="47"/>
        <end position="189"/>
    </location>
</feature>
<dbReference type="PANTHER" id="PTHR10937">
    <property type="entry name" value="GLUCOSAMINE--FRUCTOSE-6-PHOSPHATE AMINOTRANSFERASE, ISOMERIZING"/>
    <property type="match status" value="1"/>
</dbReference>
<dbReference type="GO" id="GO:0004360">
    <property type="term" value="F:glutamine-fructose-6-phosphate transaminase (isomerizing) activity"/>
    <property type="evidence" value="ECO:0007669"/>
    <property type="project" value="UniProtKB-EC"/>
</dbReference>
<dbReference type="CDD" id="cd05008">
    <property type="entry name" value="SIS_GlmS_GlmD_1"/>
    <property type="match status" value="1"/>
</dbReference>
<organism evidence="3 4">
    <name type="scientific">Dokdonella fugitiva</name>
    <dbReference type="NCBI Taxonomy" id="328517"/>
    <lineage>
        <taxon>Bacteria</taxon>
        <taxon>Pseudomonadati</taxon>
        <taxon>Pseudomonadota</taxon>
        <taxon>Gammaproteobacteria</taxon>
        <taxon>Lysobacterales</taxon>
        <taxon>Rhodanobacteraceae</taxon>
        <taxon>Dokdonella</taxon>
    </lineage>
</organism>
<dbReference type="GO" id="GO:0097367">
    <property type="term" value="F:carbohydrate derivative binding"/>
    <property type="evidence" value="ECO:0007669"/>
    <property type="project" value="InterPro"/>
</dbReference>
<evidence type="ECO:0000256" key="1">
    <source>
        <dbReference type="ARBA" id="ARBA00022737"/>
    </source>
</evidence>
<keyword evidence="3" id="KW-0032">Aminotransferase</keyword>
<gene>
    <name evidence="3" type="ORF">FHW12_001060</name>
</gene>
<dbReference type="Pfam" id="PF01380">
    <property type="entry name" value="SIS"/>
    <property type="match status" value="2"/>
</dbReference>
<dbReference type="RefSeq" id="WP_428993610.1">
    <property type="nucleotide sequence ID" value="NZ_JACGXL010000001.1"/>
</dbReference>
<comment type="caution">
    <text evidence="3">The sequence shown here is derived from an EMBL/GenBank/DDBJ whole genome shotgun (WGS) entry which is preliminary data.</text>
</comment>
<keyword evidence="3" id="KW-0808">Transferase</keyword>
<dbReference type="InterPro" id="IPR035466">
    <property type="entry name" value="GlmS/AgaS_SIS"/>
</dbReference>
<dbReference type="CDD" id="cd05009">
    <property type="entry name" value="SIS_GlmS_GlmD_2"/>
    <property type="match status" value="1"/>
</dbReference>
<dbReference type="GO" id="GO:1901135">
    <property type="term" value="P:carbohydrate derivative metabolic process"/>
    <property type="evidence" value="ECO:0007669"/>
    <property type="project" value="InterPro"/>
</dbReference>
<dbReference type="SUPFAM" id="SSF53697">
    <property type="entry name" value="SIS domain"/>
    <property type="match status" value="1"/>
</dbReference>
<dbReference type="AlphaFoldDB" id="A0A839EYW8"/>
<reference evidence="3 4" key="1">
    <citation type="submission" date="2020-07" db="EMBL/GenBank/DDBJ databases">
        <title>Genomic Encyclopedia of Type Strains, Phase IV (KMG-V): Genome sequencing to study the core and pangenomes of soil and plant-associated prokaryotes.</title>
        <authorList>
            <person name="Whitman W."/>
        </authorList>
    </citation>
    <scope>NUCLEOTIDE SEQUENCE [LARGE SCALE GENOMIC DNA]</scope>
    <source>
        <strain evidence="3 4">RH2WT43</strain>
    </source>
</reference>
<accession>A0A839EYW8</accession>
<proteinExistence type="predicted"/>
<evidence type="ECO:0000313" key="4">
    <source>
        <dbReference type="Proteomes" id="UP000550401"/>
    </source>
</evidence>
<keyword evidence="1" id="KW-0677">Repeat</keyword>
<sequence>MSAVPEDTMPTNPPSAAEATRMYREVRESAGAIARQLEANRAVVGELAALLRRERPRLVATGARGSSDNAATFAKYLIETRLGVTTTSAAPSVQSIYAARPELDGALFLAISQSGKSPDLVAQATAARRAGARVVAMVNVVDSPLAAAADVVVPLHAGPELSVAATKSYLCSLSALLQLAAEWGEDAHLRDALARVPDALDAGWNEDWSALVDGLADARNLFVVGRGFGLSAAQEVALKFKETCGLHAEAFSAAEVQHGPMTLVDRGFPVLFFAQHDDSFDSTIAVAERFRERDARVWVAAPGGGDLRFAAITDPACAPLLAVHRCYGAINALALRRGRDPDAPPHLRKVTETR</sequence>